<dbReference type="EMBL" id="CADCVM010000085">
    <property type="protein sequence ID" value="CAA9473389.1"/>
    <property type="molecule type" value="Genomic_DNA"/>
</dbReference>
<dbReference type="GO" id="GO:0004803">
    <property type="term" value="F:transposase activity"/>
    <property type="evidence" value="ECO:0007669"/>
    <property type="project" value="InterPro"/>
</dbReference>
<dbReference type="NCBIfam" id="NF033580">
    <property type="entry name" value="transpos_IS5_3"/>
    <property type="match status" value="1"/>
</dbReference>
<name>A0A6J4RRR8_9ACTN</name>
<dbReference type="AlphaFoldDB" id="A0A6J4RRR8"/>
<reference evidence="3" key="1">
    <citation type="submission" date="2020-02" db="EMBL/GenBank/DDBJ databases">
        <authorList>
            <person name="Meier V. D."/>
        </authorList>
    </citation>
    <scope>NUCLEOTIDE SEQUENCE</scope>
    <source>
        <strain evidence="3">AVDCRST_MAG05</strain>
    </source>
</reference>
<dbReference type="GO" id="GO:0006313">
    <property type="term" value="P:DNA transposition"/>
    <property type="evidence" value="ECO:0007669"/>
    <property type="project" value="InterPro"/>
</dbReference>
<protein>
    <submittedName>
        <fullName evidence="3">Mobile element protein</fullName>
    </submittedName>
</protein>
<evidence type="ECO:0000259" key="2">
    <source>
        <dbReference type="Pfam" id="PF13340"/>
    </source>
</evidence>
<dbReference type="InterPro" id="IPR002559">
    <property type="entry name" value="Transposase_11"/>
</dbReference>
<evidence type="ECO:0000259" key="1">
    <source>
        <dbReference type="Pfam" id="PF01609"/>
    </source>
</evidence>
<dbReference type="PANTHER" id="PTHR30007">
    <property type="entry name" value="PHP DOMAIN PROTEIN"/>
    <property type="match status" value="1"/>
</dbReference>
<proteinExistence type="predicted"/>
<dbReference type="InterPro" id="IPR025161">
    <property type="entry name" value="IS402-like_dom"/>
</dbReference>
<feature type="domain" description="Transposase IS4-like" evidence="1">
    <location>
        <begin position="99"/>
        <end position="282"/>
    </location>
</feature>
<gene>
    <name evidence="3" type="ORF">AVDCRST_MAG05-732</name>
</gene>
<accession>A0A6J4RRR8</accession>
<dbReference type="Pfam" id="PF01609">
    <property type="entry name" value="DDE_Tnp_1"/>
    <property type="match status" value="1"/>
</dbReference>
<evidence type="ECO:0000313" key="3">
    <source>
        <dbReference type="EMBL" id="CAA9473389.1"/>
    </source>
</evidence>
<dbReference type="PANTHER" id="PTHR30007:SF0">
    <property type="entry name" value="TRANSPOSASE"/>
    <property type="match status" value="1"/>
</dbReference>
<dbReference type="Pfam" id="PF13340">
    <property type="entry name" value="DUF4096"/>
    <property type="match status" value="1"/>
</dbReference>
<organism evidence="3">
    <name type="scientific">uncultured Rubrobacteraceae bacterium</name>
    <dbReference type="NCBI Taxonomy" id="349277"/>
    <lineage>
        <taxon>Bacteria</taxon>
        <taxon>Bacillati</taxon>
        <taxon>Actinomycetota</taxon>
        <taxon>Rubrobacteria</taxon>
        <taxon>Rubrobacterales</taxon>
        <taxon>Rubrobacteraceae</taxon>
        <taxon>environmental samples</taxon>
    </lineage>
</organism>
<dbReference type="GO" id="GO:0003677">
    <property type="term" value="F:DNA binding"/>
    <property type="evidence" value="ECO:0007669"/>
    <property type="project" value="InterPro"/>
</dbReference>
<sequence>MASKGYPSDLSDAEWSLLRPHLPAPKKRGRPRTHSPREVLDAVFYVLKTGCQWRMLPREFPPWKTVFHYFRKWRLDGTRERMNRALRRRLRVALGRDPEPSAGIVDAQSVKTTGVGGEQRGFDGGKKVRGRKRHILVDTEGLLVEARGHSAKVPDQDGIRRLLDPTRPNLPRLSYLWVDAGYRGRGKEWAEESLGVEVEVVNRTPKPPPEKVLRVWAREWFRQGHEMDLGKLPKRPAFEKLPRRWVAERTFAWISHNRRMAKDHERLCSTGEAFIQLAMARLMARRLARAKHHRNGEGARAARP</sequence>
<feature type="domain" description="Insertion element IS402-like" evidence="2">
    <location>
        <begin position="10"/>
        <end position="82"/>
    </location>
</feature>